<dbReference type="AlphaFoldDB" id="A0A346A1L0"/>
<gene>
    <name evidence="1" type="ORF">DW352_22590</name>
</gene>
<keyword evidence="2" id="KW-1185">Reference proteome</keyword>
<sequence length="293" mass="32467">MMTSSPTDKPAIRVAPNNPVFDLPVIVAIEEGLFAQAGLDVSFSATYADREKDHAERPIMSRLKEDLFDSGCADSYNVCEWASIDRLERGKRGGNIAALRASVAAQAIVTFDETLQVPRDLVDVPIVVQELTGSHYTTIQMLESAIGADHIKLVHGGLPQARWAGLKNGTYRAITVMEPFISLALKEGAHIVASSFYRGGEVIAPDLTEDQRRRYYEAENKAVDLINADFYKYAHHVAAHAKGALEPNELLRAFVRYKHVDIYDQTLFGRAYDWMKARGFSEGQSQHASLVVN</sequence>
<dbReference type="Proteomes" id="UP000254889">
    <property type="component" value="Chromosome"/>
</dbReference>
<reference evidence="1 2" key="1">
    <citation type="submission" date="2018-07" db="EMBL/GenBank/DDBJ databases">
        <authorList>
            <person name="Quirk P.G."/>
            <person name="Krulwich T.A."/>
        </authorList>
    </citation>
    <scope>NUCLEOTIDE SEQUENCE [LARGE SCALE GENOMIC DNA]</scope>
    <source>
        <strain evidence="1 2">CC-BB4</strain>
    </source>
</reference>
<dbReference type="SUPFAM" id="SSF53850">
    <property type="entry name" value="Periplasmic binding protein-like II"/>
    <property type="match status" value="1"/>
</dbReference>
<organism evidence="1 2">
    <name type="scientific">Pseudolabrys taiwanensis</name>
    <dbReference type="NCBI Taxonomy" id="331696"/>
    <lineage>
        <taxon>Bacteria</taxon>
        <taxon>Pseudomonadati</taxon>
        <taxon>Pseudomonadota</taxon>
        <taxon>Alphaproteobacteria</taxon>
        <taxon>Hyphomicrobiales</taxon>
        <taxon>Xanthobacteraceae</taxon>
        <taxon>Pseudolabrys</taxon>
    </lineage>
</organism>
<name>A0A346A1L0_9HYPH</name>
<evidence type="ECO:0000313" key="2">
    <source>
        <dbReference type="Proteomes" id="UP000254889"/>
    </source>
</evidence>
<proteinExistence type="predicted"/>
<dbReference type="EMBL" id="CP031417">
    <property type="protein sequence ID" value="AXK83057.1"/>
    <property type="molecule type" value="Genomic_DNA"/>
</dbReference>
<dbReference type="KEGG" id="ptaw:DW352_22590"/>
<accession>A0A346A1L0</accession>
<evidence type="ECO:0000313" key="1">
    <source>
        <dbReference type="EMBL" id="AXK83057.1"/>
    </source>
</evidence>
<dbReference type="Gene3D" id="3.40.190.10">
    <property type="entry name" value="Periplasmic binding protein-like II"/>
    <property type="match status" value="2"/>
</dbReference>
<dbReference type="OrthoDB" id="7375392at2"/>
<protein>
    <submittedName>
        <fullName evidence="1">Nitrate ABC transporter substrate-binding protein</fullName>
    </submittedName>
</protein>